<dbReference type="InterPro" id="IPR052716">
    <property type="entry name" value="MOSC_domain"/>
</dbReference>
<dbReference type="Gene3D" id="2.40.33.20">
    <property type="entry name" value="PK beta-barrel domain-like"/>
    <property type="match status" value="1"/>
</dbReference>
<organism evidence="2 3">
    <name type="scientific">Geomesophilobacter sediminis</name>
    <dbReference type="NCBI Taxonomy" id="2798584"/>
    <lineage>
        <taxon>Bacteria</taxon>
        <taxon>Pseudomonadati</taxon>
        <taxon>Thermodesulfobacteriota</taxon>
        <taxon>Desulfuromonadia</taxon>
        <taxon>Geobacterales</taxon>
        <taxon>Geobacteraceae</taxon>
        <taxon>Geomesophilobacter</taxon>
    </lineage>
</organism>
<dbReference type="Pfam" id="PF03473">
    <property type="entry name" value="MOSC"/>
    <property type="match status" value="1"/>
</dbReference>
<evidence type="ECO:0000313" key="3">
    <source>
        <dbReference type="Proteomes" id="UP000636888"/>
    </source>
</evidence>
<accession>A0A8J7IP72</accession>
<sequence length="147" mass="15725">MASVVAVCISEKKGERKTPVESVVLRENHGIVGDAHAGDWHRQVSLLARESINKMRDMGLDVDNGDFAENLTTEGIHLYSLPVGARLTVGETLLEVTQIGKECHTRCAIYHQAGDCVMPKEGIFAKVLKGGTVQAGDAVALVEAGSE</sequence>
<comment type="caution">
    <text evidence="2">The sequence shown here is derived from an EMBL/GenBank/DDBJ whole genome shotgun (WGS) entry which is preliminary data.</text>
</comment>
<dbReference type="GO" id="GO:0030170">
    <property type="term" value="F:pyridoxal phosphate binding"/>
    <property type="evidence" value="ECO:0007669"/>
    <property type="project" value="InterPro"/>
</dbReference>
<dbReference type="PANTHER" id="PTHR36930:SF1">
    <property type="entry name" value="MOSC DOMAIN-CONTAINING PROTEIN"/>
    <property type="match status" value="1"/>
</dbReference>
<reference evidence="2" key="1">
    <citation type="submission" date="2020-12" db="EMBL/GenBank/DDBJ databases">
        <title>Geomonas sp. Red875, isolated from river sediment.</title>
        <authorList>
            <person name="Xu Z."/>
            <person name="Zhang Z."/>
            <person name="Masuda Y."/>
            <person name="Itoh H."/>
            <person name="Senoo K."/>
        </authorList>
    </citation>
    <scope>NUCLEOTIDE SEQUENCE</scope>
    <source>
        <strain evidence="2">Red875</strain>
    </source>
</reference>
<dbReference type="InterPro" id="IPR005302">
    <property type="entry name" value="MoCF_Sase_C"/>
</dbReference>
<name>A0A8J7IP72_9BACT</name>
<dbReference type="GO" id="GO:0003824">
    <property type="term" value="F:catalytic activity"/>
    <property type="evidence" value="ECO:0007669"/>
    <property type="project" value="InterPro"/>
</dbReference>
<dbReference type="PROSITE" id="PS51340">
    <property type="entry name" value="MOSC"/>
    <property type="match status" value="1"/>
</dbReference>
<gene>
    <name evidence="2" type="ORF">JFN93_11230</name>
</gene>
<protein>
    <submittedName>
        <fullName evidence="2">MOSC domain-containing protein</fullName>
    </submittedName>
</protein>
<dbReference type="GO" id="GO:0030151">
    <property type="term" value="F:molybdenum ion binding"/>
    <property type="evidence" value="ECO:0007669"/>
    <property type="project" value="InterPro"/>
</dbReference>
<keyword evidence="3" id="KW-1185">Reference proteome</keyword>
<dbReference type="EMBL" id="JAEMHM010000008">
    <property type="protein sequence ID" value="MBJ6725283.1"/>
    <property type="molecule type" value="Genomic_DNA"/>
</dbReference>
<evidence type="ECO:0000313" key="2">
    <source>
        <dbReference type="EMBL" id="MBJ6725283.1"/>
    </source>
</evidence>
<feature type="domain" description="MOSC" evidence="1">
    <location>
        <begin position="18"/>
        <end position="142"/>
    </location>
</feature>
<dbReference type="PANTHER" id="PTHR36930">
    <property type="entry name" value="METAL-SULFUR CLUSTER BIOSYNTHESIS PROTEINS YUAD-RELATED"/>
    <property type="match status" value="1"/>
</dbReference>
<dbReference type="AlphaFoldDB" id="A0A8J7IP72"/>
<dbReference type="Proteomes" id="UP000636888">
    <property type="component" value="Unassembled WGS sequence"/>
</dbReference>
<proteinExistence type="predicted"/>
<dbReference type="InterPro" id="IPR011037">
    <property type="entry name" value="Pyrv_Knase-like_insert_dom_sf"/>
</dbReference>
<dbReference type="SUPFAM" id="SSF50800">
    <property type="entry name" value="PK beta-barrel domain-like"/>
    <property type="match status" value="1"/>
</dbReference>
<dbReference type="RefSeq" id="WP_199384171.1">
    <property type="nucleotide sequence ID" value="NZ_JAEMHM010000008.1"/>
</dbReference>
<evidence type="ECO:0000259" key="1">
    <source>
        <dbReference type="PROSITE" id="PS51340"/>
    </source>
</evidence>